<accession>A0A934KAP3</accession>
<evidence type="ECO:0000313" key="7">
    <source>
        <dbReference type="EMBL" id="MBJ7598740.1"/>
    </source>
</evidence>
<dbReference type="PANTHER" id="PTHR43649:SF33">
    <property type="entry name" value="POLYGALACTURONAN_RHAMNOGALACTURONAN-BINDING PROTEIN YTCQ"/>
    <property type="match status" value="1"/>
</dbReference>
<evidence type="ECO:0000313" key="8">
    <source>
        <dbReference type="Proteomes" id="UP000612893"/>
    </source>
</evidence>
<comment type="caution">
    <text evidence="7">The sequence shown here is derived from an EMBL/GenBank/DDBJ whole genome shotgun (WGS) entry which is preliminary data.</text>
</comment>
<organism evidence="7 8">
    <name type="scientific">Candidatus Nephthysia bennettiae</name>
    <dbReference type="NCBI Taxonomy" id="3127016"/>
    <lineage>
        <taxon>Bacteria</taxon>
        <taxon>Bacillati</taxon>
        <taxon>Candidatus Dormiibacterota</taxon>
        <taxon>Candidatus Dormibacteria</taxon>
        <taxon>Candidatus Dormibacterales</taxon>
        <taxon>Candidatus Dormibacteraceae</taxon>
        <taxon>Candidatus Nephthysia</taxon>
    </lineage>
</organism>
<feature type="chain" id="PRO_5037565126" evidence="6">
    <location>
        <begin position="27"/>
        <end position="445"/>
    </location>
</feature>
<dbReference type="EMBL" id="JAEKNR010000124">
    <property type="protein sequence ID" value="MBJ7598740.1"/>
    <property type="molecule type" value="Genomic_DNA"/>
</dbReference>
<evidence type="ECO:0000256" key="3">
    <source>
        <dbReference type="ARBA" id="ARBA00023136"/>
    </source>
</evidence>
<name>A0A934KAP3_9BACT</name>
<keyword evidence="2 6" id="KW-0732">Signal</keyword>
<keyword evidence="3" id="KW-0472">Membrane</keyword>
<evidence type="ECO:0000256" key="5">
    <source>
        <dbReference type="ARBA" id="ARBA00023288"/>
    </source>
</evidence>
<proteinExistence type="predicted"/>
<evidence type="ECO:0000256" key="6">
    <source>
        <dbReference type="SAM" id="SignalP"/>
    </source>
</evidence>
<dbReference type="PANTHER" id="PTHR43649">
    <property type="entry name" value="ARABINOSE-BINDING PROTEIN-RELATED"/>
    <property type="match status" value="1"/>
</dbReference>
<dbReference type="Pfam" id="PF01547">
    <property type="entry name" value="SBP_bac_1"/>
    <property type="match status" value="1"/>
</dbReference>
<keyword evidence="8" id="KW-1185">Reference proteome</keyword>
<evidence type="ECO:0000256" key="4">
    <source>
        <dbReference type="ARBA" id="ARBA00023139"/>
    </source>
</evidence>
<dbReference type="Proteomes" id="UP000612893">
    <property type="component" value="Unassembled WGS sequence"/>
</dbReference>
<reference evidence="7" key="1">
    <citation type="submission" date="2020-10" db="EMBL/GenBank/DDBJ databases">
        <title>Ca. Dormibacterota MAGs.</title>
        <authorList>
            <person name="Montgomery K."/>
        </authorList>
    </citation>
    <scope>NUCLEOTIDE SEQUENCE [LARGE SCALE GENOMIC DNA]</scope>
    <source>
        <strain evidence="7">SC8812_S17_10</strain>
    </source>
</reference>
<evidence type="ECO:0000256" key="2">
    <source>
        <dbReference type="ARBA" id="ARBA00022729"/>
    </source>
</evidence>
<dbReference type="AlphaFoldDB" id="A0A934KAP3"/>
<protein>
    <submittedName>
        <fullName evidence="7">Carbohydrate ABC transporter substrate-binding protein</fullName>
    </submittedName>
</protein>
<dbReference type="InterPro" id="IPR006059">
    <property type="entry name" value="SBP"/>
</dbReference>
<keyword evidence="5" id="KW-0449">Lipoprotein</keyword>
<feature type="signal peptide" evidence="6">
    <location>
        <begin position="1"/>
        <end position="26"/>
    </location>
</feature>
<keyword evidence="1" id="KW-1003">Cell membrane</keyword>
<dbReference type="Gene3D" id="3.40.190.10">
    <property type="entry name" value="Periplasmic binding protein-like II"/>
    <property type="match status" value="1"/>
</dbReference>
<keyword evidence="4" id="KW-0564">Palmitate</keyword>
<evidence type="ECO:0000256" key="1">
    <source>
        <dbReference type="ARBA" id="ARBA00022475"/>
    </source>
</evidence>
<gene>
    <name evidence="7" type="ORF">JF922_11740</name>
</gene>
<dbReference type="PROSITE" id="PS51257">
    <property type="entry name" value="PROKAR_LIPOPROTEIN"/>
    <property type="match status" value="1"/>
</dbReference>
<dbReference type="InterPro" id="IPR050490">
    <property type="entry name" value="Bact_solute-bd_prot1"/>
</dbReference>
<dbReference type="SUPFAM" id="SSF53850">
    <property type="entry name" value="Periplasmic binding protein-like II"/>
    <property type="match status" value="1"/>
</dbReference>
<sequence>MRTRLILLTVVMAVAACGGTPPPATSSSPGATKNVGQVAFQSSQGQPVNEAEGMRKQVLPAFNGTANFDSSLTDGQIIDKIIAEHQTGKSSFDVIAMTAGSYPTLKAADALEDLTPLTQRLGKDRKFNAKLLEYGRLGTQKQYYLPWIQATYMLVVNKKAMQYLPKGADANNLTYDQLVSWGENLQKGTGEKKLGLPAAPGSRGGLYHRFLQGYAYPSYTGTEVSGFKSPDAVRMWQMMKRLWAVTNPQSTNYAAMQDPLQNGEVWLAWDHQARVADALKNLGDQFQVLPAPSGPRGLGFMSAVIGIGIPKNAPNKAGAEALIDFLTRSETQVKTGSVLSFFPVLEGLKLSGSGVPAYLSAESAAAARYNSNSKSLAALLPVGLGTRSDEFNKAYQDSFARILLRNEDIQTVLDDEGAQLQKLLNDQKAACWPPDPASSGTCQIK</sequence>